<organism evidence="2 3">
    <name type="scientific">Beta vulgaris subsp. vulgaris</name>
    <name type="common">Beet</name>
    <dbReference type="NCBI Taxonomy" id="3555"/>
    <lineage>
        <taxon>Eukaryota</taxon>
        <taxon>Viridiplantae</taxon>
        <taxon>Streptophyta</taxon>
        <taxon>Embryophyta</taxon>
        <taxon>Tracheophyta</taxon>
        <taxon>Spermatophyta</taxon>
        <taxon>Magnoliopsida</taxon>
        <taxon>eudicotyledons</taxon>
        <taxon>Gunneridae</taxon>
        <taxon>Pentapetalae</taxon>
        <taxon>Caryophyllales</taxon>
        <taxon>Chenopodiaceae</taxon>
        <taxon>Betoideae</taxon>
        <taxon>Beta</taxon>
    </lineage>
</organism>
<reference evidence="2 3" key="1">
    <citation type="journal article" date="2014" name="Nature">
        <title>The genome of the recently domesticated crop plant sugar beet (Beta vulgaris).</title>
        <authorList>
            <person name="Dohm J.C."/>
            <person name="Minoche A.E."/>
            <person name="Holtgrawe D."/>
            <person name="Capella-Gutierrez S."/>
            <person name="Zakrzewski F."/>
            <person name="Tafer H."/>
            <person name="Rupp O."/>
            <person name="Sorensen T.R."/>
            <person name="Stracke R."/>
            <person name="Reinhardt R."/>
            <person name="Goesmann A."/>
            <person name="Kraft T."/>
            <person name="Schulz B."/>
            <person name="Stadler P.F."/>
            <person name="Schmidt T."/>
            <person name="Gabaldon T."/>
            <person name="Lehrach H."/>
            <person name="Weisshaar B."/>
            <person name="Himmelbauer H."/>
        </authorList>
    </citation>
    <scope>NUCLEOTIDE SEQUENCE [LARGE SCALE GENOMIC DNA]</scope>
    <source>
        <tissue evidence="2">Taproot</tissue>
    </source>
</reference>
<proteinExistence type="predicted"/>
<evidence type="ECO:0000313" key="2">
    <source>
        <dbReference type="EMBL" id="KMS65113.1"/>
    </source>
</evidence>
<name>A0A0J7YPN1_BETVV</name>
<keyword evidence="3" id="KW-1185">Reference proteome</keyword>
<evidence type="ECO:0000313" key="3">
    <source>
        <dbReference type="Proteomes" id="UP000035740"/>
    </source>
</evidence>
<protein>
    <submittedName>
        <fullName evidence="2">Uncharacterized protein</fullName>
    </submittedName>
</protein>
<feature type="compositionally biased region" description="Basic residues" evidence="1">
    <location>
        <begin position="57"/>
        <end position="66"/>
    </location>
</feature>
<feature type="non-terminal residue" evidence="2">
    <location>
        <position position="1"/>
    </location>
</feature>
<feature type="compositionally biased region" description="Basic and acidic residues" evidence="1">
    <location>
        <begin position="18"/>
        <end position="32"/>
    </location>
</feature>
<dbReference type="EMBL" id="KQ114481">
    <property type="protein sequence ID" value="KMS65113.1"/>
    <property type="molecule type" value="Genomic_DNA"/>
</dbReference>
<dbReference type="Proteomes" id="UP000035740">
    <property type="component" value="Unassembled WGS sequence"/>
</dbReference>
<feature type="compositionally biased region" description="Polar residues" evidence="1">
    <location>
        <begin position="99"/>
        <end position="108"/>
    </location>
</feature>
<evidence type="ECO:0000256" key="1">
    <source>
        <dbReference type="SAM" id="MobiDB-lite"/>
    </source>
</evidence>
<gene>
    <name evidence="2" type="ORF">BVRB_039310</name>
</gene>
<feature type="non-terminal residue" evidence="2">
    <location>
        <position position="182"/>
    </location>
</feature>
<dbReference type="Gramene" id="KMS65113">
    <property type="protein sequence ID" value="KMS65113"/>
    <property type="gene ID" value="BVRB_039310"/>
</dbReference>
<sequence length="182" mass="20303">KQHDSFGFDDDPLDDEDVPKPRENAKSNKKETDETEQSSPLSEKKNKKSKDSESKPKKDKKKKKKANKDVDSDEVGIPDPPSGQEDEGDFVGADRASGLANQMSQMSFEASFDLMDNSSNQKAQKQPKQPKQQQQTQQQQQPASFDFFSSLDNQTISPTSATQSEWFDSKPTAKTPEISNAN</sequence>
<feature type="region of interest" description="Disordered" evidence="1">
    <location>
        <begin position="1"/>
        <end position="182"/>
    </location>
</feature>
<accession>A0A0J7YPN1</accession>
<feature type="compositionally biased region" description="Acidic residues" evidence="1">
    <location>
        <begin position="7"/>
        <end position="17"/>
    </location>
</feature>
<feature type="compositionally biased region" description="Low complexity" evidence="1">
    <location>
        <begin position="121"/>
        <end position="142"/>
    </location>
</feature>
<dbReference type="AlphaFoldDB" id="A0A0J7YPN1"/>
<feature type="compositionally biased region" description="Polar residues" evidence="1">
    <location>
        <begin position="150"/>
        <end position="166"/>
    </location>
</feature>